<reference evidence="16 17" key="1">
    <citation type="submission" date="2023-11" db="EMBL/GenBank/DDBJ databases">
        <authorList>
            <person name="Hedman E."/>
            <person name="Englund M."/>
            <person name="Stromberg M."/>
            <person name="Nyberg Akerstrom W."/>
            <person name="Nylinder S."/>
            <person name="Jareborg N."/>
            <person name="Kallberg Y."/>
            <person name="Kronander E."/>
        </authorList>
    </citation>
    <scope>NUCLEOTIDE SEQUENCE [LARGE SCALE GENOMIC DNA]</scope>
</reference>
<feature type="binding site" evidence="12">
    <location>
        <position position="18"/>
    </location>
    <ligand>
        <name>Zn(2+)</name>
        <dbReference type="ChEBI" id="CHEBI:29105"/>
    </ligand>
</feature>
<dbReference type="SMART" id="SM00355">
    <property type="entry name" value="ZnF_C2H2"/>
    <property type="match status" value="12"/>
</dbReference>
<dbReference type="PROSITE" id="PS51915">
    <property type="entry name" value="ZAD"/>
    <property type="match status" value="1"/>
</dbReference>
<feature type="binding site" evidence="12">
    <location>
        <position position="71"/>
    </location>
    <ligand>
        <name>Zn(2+)</name>
        <dbReference type="ChEBI" id="CHEBI:29105"/>
    </ligand>
</feature>
<dbReference type="SUPFAM" id="SSF57667">
    <property type="entry name" value="beta-beta-alpha zinc fingers"/>
    <property type="match status" value="2"/>
</dbReference>
<dbReference type="GO" id="GO:0003677">
    <property type="term" value="F:DNA binding"/>
    <property type="evidence" value="ECO:0007669"/>
    <property type="project" value="UniProtKB-KW"/>
</dbReference>
<dbReference type="InterPro" id="IPR013087">
    <property type="entry name" value="Znf_C2H2_type"/>
</dbReference>
<dbReference type="GO" id="GO:0005634">
    <property type="term" value="C:nucleus"/>
    <property type="evidence" value="ECO:0007669"/>
    <property type="project" value="UniProtKB-SubCell"/>
</dbReference>
<organism evidence="16 17">
    <name type="scientific">Parnassius mnemosyne</name>
    <name type="common">clouded apollo</name>
    <dbReference type="NCBI Taxonomy" id="213953"/>
    <lineage>
        <taxon>Eukaryota</taxon>
        <taxon>Metazoa</taxon>
        <taxon>Ecdysozoa</taxon>
        <taxon>Arthropoda</taxon>
        <taxon>Hexapoda</taxon>
        <taxon>Insecta</taxon>
        <taxon>Pterygota</taxon>
        <taxon>Neoptera</taxon>
        <taxon>Endopterygota</taxon>
        <taxon>Lepidoptera</taxon>
        <taxon>Glossata</taxon>
        <taxon>Ditrysia</taxon>
        <taxon>Papilionoidea</taxon>
        <taxon>Papilionidae</taxon>
        <taxon>Parnassiinae</taxon>
        <taxon>Parnassini</taxon>
        <taxon>Parnassius</taxon>
        <taxon>Driopa</taxon>
    </lineage>
</organism>
<dbReference type="FunFam" id="3.30.160.60:FF:001506">
    <property type="entry name" value="Zinc finger protein"/>
    <property type="match status" value="1"/>
</dbReference>
<evidence type="ECO:0000256" key="12">
    <source>
        <dbReference type="PROSITE-ProRule" id="PRU01263"/>
    </source>
</evidence>
<feature type="domain" description="C2H2-type" evidence="14">
    <location>
        <begin position="651"/>
        <end position="678"/>
    </location>
</feature>
<dbReference type="Pfam" id="PF13912">
    <property type="entry name" value="zf-C2H2_6"/>
    <property type="match status" value="1"/>
</dbReference>
<feature type="domain" description="ZAD" evidence="15">
    <location>
        <begin position="13"/>
        <end position="95"/>
    </location>
</feature>
<keyword evidence="8" id="KW-0238">DNA-binding</keyword>
<evidence type="ECO:0000256" key="2">
    <source>
        <dbReference type="ARBA" id="ARBA00006991"/>
    </source>
</evidence>
<dbReference type="Gene3D" id="3.30.160.60">
    <property type="entry name" value="Classic Zinc Finger"/>
    <property type="match status" value="4"/>
</dbReference>
<evidence type="ECO:0000256" key="4">
    <source>
        <dbReference type="ARBA" id="ARBA00022737"/>
    </source>
</evidence>
<dbReference type="PANTHER" id="PTHR24379:SF121">
    <property type="entry name" value="C2H2-TYPE DOMAIN-CONTAINING PROTEIN"/>
    <property type="match status" value="1"/>
</dbReference>
<evidence type="ECO:0000259" key="14">
    <source>
        <dbReference type="PROSITE" id="PS50157"/>
    </source>
</evidence>
<evidence type="ECO:0000256" key="9">
    <source>
        <dbReference type="ARBA" id="ARBA00023163"/>
    </source>
</evidence>
<keyword evidence="9" id="KW-0804">Transcription</keyword>
<evidence type="ECO:0000313" key="16">
    <source>
        <dbReference type="EMBL" id="CAK1587546.1"/>
    </source>
</evidence>
<proteinExistence type="inferred from homology"/>
<dbReference type="Proteomes" id="UP001314205">
    <property type="component" value="Unassembled WGS sequence"/>
</dbReference>
<feature type="binding site" evidence="12">
    <location>
        <position position="68"/>
    </location>
    <ligand>
        <name>Zn(2+)</name>
        <dbReference type="ChEBI" id="CHEBI:29105"/>
    </ligand>
</feature>
<evidence type="ECO:0000256" key="6">
    <source>
        <dbReference type="ARBA" id="ARBA00022833"/>
    </source>
</evidence>
<dbReference type="InterPro" id="IPR012934">
    <property type="entry name" value="Znf_AD"/>
</dbReference>
<dbReference type="SMART" id="SM00868">
    <property type="entry name" value="zf-AD"/>
    <property type="match status" value="2"/>
</dbReference>
<evidence type="ECO:0000256" key="11">
    <source>
        <dbReference type="PROSITE-ProRule" id="PRU00042"/>
    </source>
</evidence>
<evidence type="ECO:0000256" key="13">
    <source>
        <dbReference type="SAM" id="MobiDB-lite"/>
    </source>
</evidence>
<evidence type="ECO:0000256" key="5">
    <source>
        <dbReference type="ARBA" id="ARBA00022771"/>
    </source>
</evidence>
<feature type="compositionally biased region" description="Basic and acidic residues" evidence="13">
    <location>
        <begin position="117"/>
        <end position="142"/>
    </location>
</feature>
<dbReference type="AlphaFoldDB" id="A0AAV1KWV7"/>
<feature type="binding site" evidence="12">
    <location>
        <position position="15"/>
    </location>
    <ligand>
        <name>Zn(2+)</name>
        <dbReference type="ChEBI" id="CHEBI:29105"/>
    </ligand>
</feature>
<evidence type="ECO:0000256" key="1">
    <source>
        <dbReference type="ARBA" id="ARBA00004123"/>
    </source>
</evidence>
<feature type="domain" description="C2H2-type" evidence="14">
    <location>
        <begin position="567"/>
        <end position="595"/>
    </location>
</feature>
<keyword evidence="3 12" id="KW-0479">Metal-binding</keyword>
<dbReference type="PROSITE" id="PS00028">
    <property type="entry name" value="ZINC_FINGER_C2H2_1"/>
    <property type="match status" value="9"/>
</dbReference>
<keyword evidence="6 12" id="KW-0862">Zinc</keyword>
<dbReference type="InterPro" id="IPR036236">
    <property type="entry name" value="Znf_C2H2_sf"/>
</dbReference>
<dbReference type="Pfam" id="PF00096">
    <property type="entry name" value="zf-C2H2"/>
    <property type="match status" value="1"/>
</dbReference>
<keyword evidence="17" id="KW-1185">Reference proteome</keyword>
<dbReference type="PANTHER" id="PTHR24379">
    <property type="entry name" value="KRAB AND ZINC FINGER DOMAIN-CONTAINING"/>
    <property type="match status" value="1"/>
</dbReference>
<dbReference type="Pfam" id="PF07776">
    <property type="entry name" value="zf-AD"/>
    <property type="match status" value="1"/>
</dbReference>
<evidence type="ECO:0000256" key="8">
    <source>
        <dbReference type="ARBA" id="ARBA00023125"/>
    </source>
</evidence>
<comment type="caution">
    <text evidence="16">The sequence shown here is derived from an EMBL/GenBank/DDBJ whole genome shotgun (WGS) entry which is preliminary data.</text>
</comment>
<sequence>MAAKTSDWRPGPTVCRCCLAEGCYKDISTEYFWMGKREVYAEMLAETFDLSIAYSQSGGPNSNSRLICEPCISRLRDAADFKRQVVECEKMFLQHLDPSSSSLSAIEITAEEVEEEKELKIEQVKEEKLGSDEDFDDGPHFGDDDDDDLDDQPLTKLASKLPKKESVDLLDLIDNAKVAEKRKSTVKVKATPIKKVKLKKETKASASKAKPEKKKKDLDPYLIARRNAEIVVKFATAYPFRLPEDALVCVYCCESYDDPSQYRKHMDTEHQTFKLRMAFIHCSEGYIKVDCTDLRCRICSQKFETIDDVANHLKDAHQADIDLNYEIETVLVSRTLKERRNAEVVLQYSTVYPFRLRGKYLLCVYCCEEYAEPAVYRQHMDEMHKTFSLSTAFAHCGKGKEYLKVDCTNLRCRLCAEPFNTIEEIATHINNFHPNDKLDTEFEIGLQPYRIDKDKWLCFLCDMKFPTITKLCRHTTSHYQKFTCECCGRSYMTNEALKYHIRCSHSAKPQCRKCWQEFPSIETKREHIRRSKSCWPFCCVECGERFMSWECKQKHLVGAHGQPKATYVCPECGEVFEKRKIFYVHFKVSHTDENYICSCCGMKCGSKLQLDDHRIVHTGEKQFECSVCKKSFTRKRSLTQHMWIHSETKRFSCTICAKQFAQKVSLKGHMKSHHPEISTDF</sequence>
<comment type="subcellular location">
    <subcellularLocation>
        <location evidence="1">Nucleus</location>
    </subcellularLocation>
</comment>
<feature type="domain" description="C2H2-type" evidence="14">
    <location>
        <begin position="623"/>
        <end position="650"/>
    </location>
</feature>
<comment type="similarity">
    <text evidence="2">Belongs to the krueppel C2H2-type zinc-finger protein family.</text>
</comment>
<gene>
    <name evidence="16" type="ORF">PARMNEM_LOCUS8334</name>
</gene>
<evidence type="ECO:0000256" key="7">
    <source>
        <dbReference type="ARBA" id="ARBA00023015"/>
    </source>
</evidence>
<evidence type="ECO:0000256" key="3">
    <source>
        <dbReference type="ARBA" id="ARBA00022723"/>
    </source>
</evidence>
<evidence type="ECO:0000259" key="15">
    <source>
        <dbReference type="PROSITE" id="PS51915"/>
    </source>
</evidence>
<feature type="region of interest" description="Disordered" evidence="13">
    <location>
        <begin position="117"/>
        <end position="153"/>
    </location>
</feature>
<feature type="domain" description="C2H2-type" evidence="14">
    <location>
        <begin position="410"/>
        <end position="438"/>
    </location>
</feature>
<dbReference type="EMBL" id="CAVLGL010000082">
    <property type="protein sequence ID" value="CAK1587546.1"/>
    <property type="molecule type" value="Genomic_DNA"/>
</dbReference>
<accession>A0AAV1KWV7</accession>
<protein>
    <submittedName>
        <fullName evidence="16">Uncharacterized protein</fullName>
    </submittedName>
</protein>
<name>A0AAV1KWV7_9NEOP</name>
<dbReference type="GO" id="GO:0008270">
    <property type="term" value="F:zinc ion binding"/>
    <property type="evidence" value="ECO:0007669"/>
    <property type="project" value="UniProtKB-UniRule"/>
</dbReference>
<keyword evidence="10" id="KW-0539">Nucleus</keyword>
<dbReference type="PROSITE" id="PS50157">
    <property type="entry name" value="ZINC_FINGER_C2H2_2"/>
    <property type="match status" value="6"/>
</dbReference>
<feature type="domain" description="C2H2-type" evidence="14">
    <location>
        <begin position="482"/>
        <end position="510"/>
    </location>
</feature>
<feature type="domain" description="C2H2-type" evidence="14">
    <location>
        <begin position="595"/>
        <end position="622"/>
    </location>
</feature>
<keyword evidence="7" id="KW-0805">Transcription regulation</keyword>
<evidence type="ECO:0000256" key="10">
    <source>
        <dbReference type="ARBA" id="ARBA00023242"/>
    </source>
</evidence>
<keyword evidence="5 11" id="KW-0863">Zinc-finger</keyword>
<dbReference type="FunFam" id="3.30.160.60:FF:000100">
    <property type="entry name" value="Zinc finger 45-like"/>
    <property type="match status" value="1"/>
</dbReference>
<evidence type="ECO:0000313" key="17">
    <source>
        <dbReference type="Proteomes" id="UP001314205"/>
    </source>
</evidence>
<keyword evidence="4" id="KW-0677">Repeat</keyword>